<evidence type="ECO:0000256" key="2">
    <source>
        <dbReference type="ARBA" id="ARBA00004922"/>
    </source>
</evidence>
<comment type="catalytic activity">
    <reaction evidence="9">
        <text>N(4)-(alpha-D-Man-(1-&gt;2)-alpha-D-Man-(1-&gt;2)-alpha-D-Man-(1-&gt;3)-[alpha-D-Man-(1-&gt;3)-[alpha-D-Man-(1-&gt;2)-alpha-D-Man-(1-&gt;6)]-alpha-D-Man-(1-&gt;6)]-beta-D-Man-(1-&gt;4)-beta-D-GlcNAc-(1-&gt;4)-beta-D-GlcNAc)-L-asparaginyl-[protein] (N-glucan mannose isomer 8A1,2,3B1,3) + 3 H2O = N(4)-(alpha-D-Man-(1-&gt;3)-[alpha-D-Man-(1-&gt;3)-[alpha-D-Man-(1-&gt;6)]-alpha-D-Man-(1-&gt;6)]-beta-D-Man-(1-&gt;4)-beta-D-GlcNAc-(1-&gt;4)-beta-D-GlcNAc)-L-asparaginyl-[protein] (N-glucan mannose isomer 5A1,2) + 3 beta-D-mannose</text>
        <dbReference type="Rhea" id="RHEA:56028"/>
        <dbReference type="Rhea" id="RHEA-COMP:14358"/>
        <dbReference type="Rhea" id="RHEA-COMP:14367"/>
        <dbReference type="ChEBI" id="CHEBI:15377"/>
        <dbReference type="ChEBI" id="CHEBI:28563"/>
        <dbReference type="ChEBI" id="CHEBI:59087"/>
        <dbReference type="ChEBI" id="CHEBI:60628"/>
        <dbReference type="EC" id="3.2.1.113"/>
    </reaction>
</comment>
<feature type="active site" evidence="11">
    <location>
        <position position="401"/>
    </location>
</feature>
<dbReference type="GO" id="GO:0016020">
    <property type="term" value="C:membrane"/>
    <property type="evidence" value="ECO:0007669"/>
    <property type="project" value="InterPro"/>
</dbReference>
<evidence type="ECO:0000256" key="9">
    <source>
        <dbReference type="ARBA" id="ARBA00047669"/>
    </source>
</evidence>
<dbReference type="AlphaFoldDB" id="A0A067MSM5"/>
<dbReference type="PRINTS" id="PR00747">
    <property type="entry name" value="GLYHDRLASE47"/>
</dbReference>
<dbReference type="GO" id="GO:0036503">
    <property type="term" value="P:ERAD pathway"/>
    <property type="evidence" value="ECO:0007669"/>
    <property type="project" value="UniProtKB-ARBA"/>
</dbReference>
<keyword evidence="8 13" id="KW-0326">Glycosidase</keyword>
<dbReference type="GO" id="GO:0005975">
    <property type="term" value="P:carbohydrate metabolic process"/>
    <property type="evidence" value="ECO:0007669"/>
    <property type="project" value="InterPro"/>
</dbReference>
<evidence type="ECO:0000256" key="1">
    <source>
        <dbReference type="ARBA" id="ARBA00001913"/>
    </source>
</evidence>
<keyword evidence="16" id="KW-1185">Reference proteome</keyword>
<dbReference type="InterPro" id="IPR050749">
    <property type="entry name" value="Glycosyl_Hydrolase_47"/>
</dbReference>
<name>A0A067MSM5_BOTB1</name>
<accession>A0A067MSM5</accession>
<comment type="catalytic activity">
    <reaction evidence="10">
        <text>N(4)-(alpha-D-Man-(1-&gt;2)-alpha-D-Man-(1-&gt;2)-alpha-D-Man-(1-&gt;3)-[alpha-D-Man-(1-&gt;2)-alpha-D-Man-(1-&gt;3)-[alpha-D-Man-(1-&gt;2)-alpha-D-Man-(1-&gt;6)]-alpha-D-Man-(1-&gt;6)]-beta-D-Man-(1-&gt;4)-beta-D-GlcNAc-(1-&gt;4)-beta-D-GlcNAc)-L-asparaginyl-[protein] (N-glucan mannose isomer 9A1,2,3B1,2,3) + 4 H2O = N(4)-(alpha-D-Man-(1-&gt;3)-[alpha-D-Man-(1-&gt;3)-[alpha-D-Man-(1-&gt;6)]-alpha-D-Man-(1-&gt;6)]-beta-D-Man-(1-&gt;4)-beta-D-GlcNAc-(1-&gt;4)-beta-D-GlcNAc)-L-asparaginyl-[protein] (N-glucan mannose isomer 5A1,2) + 4 beta-D-mannose</text>
        <dbReference type="Rhea" id="RHEA:56008"/>
        <dbReference type="Rhea" id="RHEA-COMP:14356"/>
        <dbReference type="Rhea" id="RHEA-COMP:14367"/>
        <dbReference type="ChEBI" id="CHEBI:15377"/>
        <dbReference type="ChEBI" id="CHEBI:28563"/>
        <dbReference type="ChEBI" id="CHEBI:59087"/>
        <dbReference type="ChEBI" id="CHEBI:139493"/>
        <dbReference type="EC" id="3.2.1.113"/>
    </reaction>
</comment>
<dbReference type="Proteomes" id="UP000027195">
    <property type="component" value="Unassembled WGS sequence"/>
</dbReference>
<proteinExistence type="inferred from homology"/>
<evidence type="ECO:0000256" key="10">
    <source>
        <dbReference type="ARBA" id="ARBA00048605"/>
    </source>
</evidence>
<evidence type="ECO:0000313" key="15">
    <source>
        <dbReference type="EMBL" id="KDQ18619.1"/>
    </source>
</evidence>
<dbReference type="InterPro" id="IPR012341">
    <property type="entry name" value="6hp_glycosidase-like_sf"/>
</dbReference>
<dbReference type="PANTHER" id="PTHR11742:SF101">
    <property type="entry name" value="MANNOSYL-OLIGOSACCHARIDE ALPHA-1,2-MANNOSIDASE 1B"/>
    <property type="match status" value="1"/>
</dbReference>
<keyword evidence="6 12" id="KW-1015">Disulfide bond</keyword>
<dbReference type="EMBL" id="KL198021">
    <property type="protein sequence ID" value="KDQ18619.1"/>
    <property type="molecule type" value="Genomic_DNA"/>
</dbReference>
<comment type="cofactor">
    <cofactor evidence="1">
        <name>Ca(2+)</name>
        <dbReference type="ChEBI" id="CHEBI:29108"/>
    </cofactor>
</comment>
<gene>
    <name evidence="15" type="ORF">BOTBODRAFT_28998</name>
</gene>
<dbReference type="EC" id="3.2.1.-" evidence="13"/>
<dbReference type="InParanoid" id="A0A067MSM5"/>
<dbReference type="InterPro" id="IPR036026">
    <property type="entry name" value="Seven-hairpin_glycosidases"/>
</dbReference>
<sequence length="506" mass="56241">MKLLTFITSALSLSLVMAASVQKPGLVQSEVSKQRAEEVKQFFTRAYNAYRGHAFGHDELLPVSGGFSDSRNGWGATIVDSLDTMLVMGLTDFYNEGVEFVKTIDFQKSNSSDPTVSVFETTIRYLGGLLSAYELSNYKDEILLQKAQQLGDKLAFAWSKGNAVPYNTLNFTDNQPRVETTGIAVAGSLILEFSRLSKYTKNDKYTKLADGSEKAVIGSKPIFPGLYSQGFDPATNNTVGDYVTWGGGSDSFFEYLVKYAYLTGNEDPVYLQTWLDAVDSSIKYLAKTSSKGDWTYLSDYSKSRGGSIDVFSHLACFVGGNWILGGKLVNNDTIVDYGLKLVDTCHNTYASTRTHIGPESLAFVGSDQPITAEMSVPIDQKGFYDQHGFYITNGYYFLRPEVVESMWYAYRITGDSKYQDWVYDAFKSVEKYCKTKISYASLVDVNPQEGAEVVQYDDSESFFYAEVMRVGSHLLSLYVVDWFLIGNGDCAVLLPHFLGPRANQLG</sequence>
<evidence type="ECO:0000256" key="4">
    <source>
        <dbReference type="ARBA" id="ARBA00022729"/>
    </source>
</evidence>
<feature type="signal peptide" evidence="14">
    <location>
        <begin position="1"/>
        <end position="18"/>
    </location>
</feature>
<feature type="chain" id="PRO_5001644962" description="alpha-1,2-Mannosidase" evidence="14">
    <location>
        <begin position="19"/>
        <end position="506"/>
    </location>
</feature>
<dbReference type="STRING" id="930990.A0A067MSM5"/>
<evidence type="ECO:0000256" key="12">
    <source>
        <dbReference type="PIRSR" id="PIRSR601382-3"/>
    </source>
</evidence>
<evidence type="ECO:0000256" key="11">
    <source>
        <dbReference type="PIRSR" id="PIRSR601382-1"/>
    </source>
</evidence>
<evidence type="ECO:0000256" key="3">
    <source>
        <dbReference type="ARBA" id="ARBA00007658"/>
    </source>
</evidence>
<reference evidence="16" key="1">
    <citation type="journal article" date="2014" name="Proc. Natl. Acad. Sci. U.S.A.">
        <title>Extensive sampling of basidiomycete genomes demonstrates inadequacy of the white-rot/brown-rot paradigm for wood decay fungi.</title>
        <authorList>
            <person name="Riley R."/>
            <person name="Salamov A.A."/>
            <person name="Brown D.W."/>
            <person name="Nagy L.G."/>
            <person name="Floudas D."/>
            <person name="Held B.W."/>
            <person name="Levasseur A."/>
            <person name="Lombard V."/>
            <person name="Morin E."/>
            <person name="Otillar R."/>
            <person name="Lindquist E.A."/>
            <person name="Sun H."/>
            <person name="LaButti K.M."/>
            <person name="Schmutz J."/>
            <person name="Jabbour D."/>
            <person name="Luo H."/>
            <person name="Baker S.E."/>
            <person name="Pisabarro A.G."/>
            <person name="Walton J.D."/>
            <person name="Blanchette R.A."/>
            <person name="Henrissat B."/>
            <person name="Martin F."/>
            <person name="Cullen D."/>
            <person name="Hibbett D.S."/>
            <person name="Grigoriev I.V."/>
        </authorList>
    </citation>
    <scope>NUCLEOTIDE SEQUENCE [LARGE SCALE GENOMIC DNA]</scope>
    <source>
        <strain evidence="16">FD-172 SS1</strain>
    </source>
</reference>
<evidence type="ECO:0000256" key="7">
    <source>
        <dbReference type="ARBA" id="ARBA00023180"/>
    </source>
</evidence>
<dbReference type="Gene3D" id="1.50.10.10">
    <property type="match status" value="1"/>
</dbReference>
<comment type="similarity">
    <text evidence="3 13">Belongs to the glycosyl hydrolase 47 family.</text>
</comment>
<keyword evidence="4 14" id="KW-0732">Signal</keyword>
<keyword evidence="7" id="KW-0325">Glycoprotein</keyword>
<keyword evidence="5 13" id="KW-0378">Hydrolase</keyword>
<dbReference type="HOGENOM" id="CLU_003818_0_2_1"/>
<dbReference type="InterPro" id="IPR001382">
    <property type="entry name" value="Glyco_hydro_47"/>
</dbReference>
<feature type="active site" description="Proton donor" evidence="11">
    <location>
        <position position="359"/>
    </location>
</feature>
<dbReference type="GO" id="GO:0005509">
    <property type="term" value="F:calcium ion binding"/>
    <property type="evidence" value="ECO:0007669"/>
    <property type="project" value="InterPro"/>
</dbReference>
<evidence type="ECO:0000256" key="14">
    <source>
        <dbReference type="SAM" id="SignalP"/>
    </source>
</evidence>
<evidence type="ECO:0000256" key="6">
    <source>
        <dbReference type="ARBA" id="ARBA00023157"/>
    </source>
</evidence>
<feature type="disulfide bond" evidence="12">
    <location>
        <begin position="316"/>
        <end position="345"/>
    </location>
</feature>
<evidence type="ECO:0000256" key="8">
    <source>
        <dbReference type="ARBA" id="ARBA00023295"/>
    </source>
</evidence>
<dbReference type="OrthoDB" id="8118055at2759"/>
<dbReference type="GO" id="GO:0004571">
    <property type="term" value="F:mannosyl-oligosaccharide 1,2-alpha-mannosidase activity"/>
    <property type="evidence" value="ECO:0007669"/>
    <property type="project" value="UniProtKB-EC"/>
</dbReference>
<evidence type="ECO:0000256" key="5">
    <source>
        <dbReference type="ARBA" id="ARBA00022801"/>
    </source>
</evidence>
<dbReference type="GO" id="GO:0005783">
    <property type="term" value="C:endoplasmic reticulum"/>
    <property type="evidence" value="ECO:0007669"/>
    <property type="project" value="TreeGrafter"/>
</dbReference>
<dbReference type="Pfam" id="PF01532">
    <property type="entry name" value="Glyco_hydro_47"/>
    <property type="match status" value="1"/>
</dbReference>
<protein>
    <recommendedName>
        <fullName evidence="13">alpha-1,2-Mannosidase</fullName>
        <ecNumber evidence="13">3.2.1.-</ecNumber>
    </recommendedName>
</protein>
<dbReference type="PANTHER" id="PTHR11742">
    <property type="entry name" value="MANNOSYL-OLIGOSACCHARIDE ALPHA-1,2-MANNOSIDASE-RELATED"/>
    <property type="match status" value="1"/>
</dbReference>
<feature type="active site" description="Proton donor" evidence="11">
    <location>
        <position position="120"/>
    </location>
</feature>
<dbReference type="SUPFAM" id="SSF48225">
    <property type="entry name" value="Seven-hairpin glycosidases"/>
    <property type="match status" value="1"/>
</dbReference>
<evidence type="ECO:0000256" key="13">
    <source>
        <dbReference type="RuleBase" id="RU361193"/>
    </source>
</evidence>
<comment type="pathway">
    <text evidence="2">Protein modification; protein glycosylation.</text>
</comment>
<feature type="active site" evidence="11">
    <location>
        <position position="250"/>
    </location>
</feature>
<evidence type="ECO:0000313" key="16">
    <source>
        <dbReference type="Proteomes" id="UP000027195"/>
    </source>
</evidence>
<dbReference type="FunFam" id="1.50.10.10:FF:000047">
    <property type="entry name" value="Mannosyl-oligosaccharide alpha-1,2-mannosidase"/>
    <property type="match status" value="1"/>
</dbReference>
<organism evidence="15 16">
    <name type="scientific">Botryobasidium botryosum (strain FD-172 SS1)</name>
    <dbReference type="NCBI Taxonomy" id="930990"/>
    <lineage>
        <taxon>Eukaryota</taxon>
        <taxon>Fungi</taxon>
        <taxon>Dikarya</taxon>
        <taxon>Basidiomycota</taxon>
        <taxon>Agaricomycotina</taxon>
        <taxon>Agaricomycetes</taxon>
        <taxon>Cantharellales</taxon>
        <taxon>Botryobasidiaceae</taxon>
        <taxon>Botryobasidium</taxon>
    </lineage>
</organism>